<evidence type="ECO:0000313" key="1">
    <source>
        <dbReference type="EMBL" id="DAE06361.1"/>
    </source>
</evidence>
<proteinExistence type="predicted"/>
<organism evidence="1">
    <name type="scientific">Myoviridae sp. ctniE2</name>
    <dbReference type="NCBI Taxonomy" id="2825172"/>
    <lineage>
        <taxon>Viruses</taxon>
        <taxon>Duplodnaviria</taxon>
        <taxon>Heunggongvirae</taxon>
        <taxon>Uroviricota</taxon>
        <taxon>Caudoviricetes</taxon>
    </lineage>
</organism>
<reference evidence="1" key="1">
    <citation type="journal article" date="2021" name="Proc. Natl. Acad. Sci. U.S.A.">
        <title>A Catalog of Tens of Thousands of Viruses from Human Metagenomes Reveals Hidden Associations with Chronic Diseases.</title>
        <authorList>
            <person name="Tisza M.J."/>
            <person name="Buck C.B."/>
        </authorList>
    </citation>
    <scope>NUCLEOTIDE SEQUENCE</scope>
    <source>
        <strain evidence="1">CtniE2</strain>
    </source>
</reference>
<name>A0A8S5PIY9_9CAUD</name>
<dbReference type="EMBL" id="BK015434">
    <property type="protein sequence ID" value="DAE06361.1"/>
    <property type="molecule type" value="Genomic_DNA"/>
</dbReference>
<accession>A0A8S5PIY9</accession>
<sequence length="31" mass="3574">MVVLIRARRKGGFSGRNRLFVGFWGDFGAFR</sequence>
<protein>
    <submittedName>
        <fullName evidence="1">Uncharacterized protein</fullName>
    </submittedName>
</protein>